<keyword evidence="2" id="KW-1185">Reference proteome</keyword>
<dbReference type="RefSeq" id="XP_022630510.1">
    <property type="nucleotide sequence ID" value="XM_022775128.1"/>
</dbReference>
<dbReference type="Pfam" id="PF11326">
    <property type="entry name" value="PANTS-like"/>
    <property type="match status" value="1"/>
</dbReference>
<reference evidence="1 2" key="1">
    <citation type="submission" date="2014-12" db="EMBL/GenBank/DDBJ databases">
        <authorList>
            <person name="Neuveglise Cecile"/>
        </authorList>
    </citation>
    <scope>NUCLEOTIDE SEQUENCE [LARGE SCALE GENOMIC DNA]</scope>
    <source>
        <strain evidence="1 2">CBS 12615</strain>
    </source>
</reference>
<dbReference type="STRING" id="1245769.A0A0C7N8R7"/>
<dbReference type="EMBL" id="LN736370">
    <property type="protein sequence ID" value="CEP64302.1"/>
    <property type="molecule type" value="Genomic_DNA"/>
</dbReference>
<accession>A0A0C7N8R7</accession>
<dbReference type="HOGENOM" id="CLU_114639_2_0_1"/>
<dbReference type="GeneID" id="34687850"/>
<name>A0A0C7N8R7_9SACH</name>
<proteinExistence type="predicted"/>
<sequence length="88" mass="10355">MTTKYPSTMSCTEAFDQLSACYSVGGQFRNYYRFGEFNACMKQLEKFKFCILHGTDPLEIQRWYQKQAELNAKQRGSSEDVWQERKSS</sequence>
<dbReference type="PANTHER" id="PTHR28052">
    <property type="entry name" value="UPF0545 PROTEIN C22ORF39"/>
    <property type="match status" value="1"/>
</dbReference>
<dbReference type="Proteomes" id="UP000054304">
    <property type="component" value="Unassembled WGS sequence"/>
</dbReference>
<dbReference type="AlphaFoldDB" id="A0A0C7N8R7"/>
<gene>
    <name evidence="1" type="ORF">LALA0_S11e01046g</name>
</gene>
<organism evidence="1 2">
    <name type="scientific">Lachancea lanzarotensis</name>
    <dbReference type="NCBI Taxonomy" id="1245769"/>
    <lineage>
        <taxon>Eukaryota</taxon>
        <taxon>Fungi</taxon>
        <taxon>Dikarya</taxon>
        <taxon>Ascomycota</taxon>
        <taxon>Saccharomycotina</taxon>
        <taxon>Saccharomycetes</taxon>
        <taxon>Saccharomycetales</taxon>
        <taxon>Saccharomycetaceae</taxon>
        <taxon>Lachancea</taxon>
    </lineage>
</organism>
<evidence type="ECO:0000313" key="1">
    <source>
        <dbReference type="EMBL" id="CEP64302.1"/>
    </source>
</evidence>
<dbReference type="GO" id="GO:0007005">
    <property type="term" value="P:mitochondrion organization"/>
    <property type="evidence" value="ECO:0007669"/>
    <property type="project" value="EnsemblFungi"/>
</dbReference>
<dbReference type="InterPro" id="IPR021475">
    <property type="entry name" value="Pants/Emi1-like"/>
</dbReference>
<evidence type="ECO:0000313" key="2">
    <source>
        <dbReference type="Proteomes" id="UP000054304"/>
    </source>
</evidence>
<protein>
    <submittedName>
        <fullName evidence="1">LALA0S11e01046g1_1</fullName>
    </submittedName>
</protein>
<dbReference type="PANTHER" id="PTHR28052:SF1">
    <property type="entry name" value="UPF0545 PROTEIN C22ORF39"/>
    <property type="match status" value="1"/>
</dbReference>
<dbReference type="OrthoDB" id="2017405at2759"/>